<protein>
    <submittedName>
        <fullName evidence="1">Uncharacterized protein</fullName>
    </submittedName>
</protein>
<name>A0AAE9ICY2_PAEPO</name>
<reference evidence="1" key="1">
    <citation type="submission" date="2022-11" db="EMBL/GenBank/DDBJ databases">
        <authorList>
            <person name="Vasilchenko N.G."/>
            <person name="Prazdnova E.V."/>
            <person name="Gorovtsov A.V."/>
            <person name="Chistyakov V.A."/>
            <person name="Pak M.L."/>
        </authorList>
    </citation>
    <scope>NUCLEOTIDE SEQUENCE</scope>
    <source>
        <strain evidence="1">R 4.5</strain>
    </source>
</reference>
<gene>
    <name evidence="1" type="ORF">MF626_000402</name>
</gene>
<sequence length="194" mass="23337">MFKLFGLFKQKKIIFEDQLNKLSELGIFMSADLKKELLLEEFSRNEYEEDPYNLLLLTLGGEVEVNGEFINVSEEIWYLDTECIEDHGDYARIIIRLENMTKLNLNNITDYVDIQNDTAWVSFEYMNELIRWEMKVDDDWLDMEIFKKFNELIKTEQSMELYISILDQGCLMGYFNKEQVIEINKLTKYKFEEY</sequence>
<dbReference type="Proteomes" id="UP001055784">
    <property type="component" value="Chromosome"/>
</dbReference>
<dbReference type="AlphaFoldDB" id="A0AAE9ICY2"/>
<dbReference type="EMBL" id="CP097770">
    <property type="protein sequence ID" value="URJ51012.1"/>
    <property type="molecule type" value="Genomic_DNA"/>
</dbReference>
<evidence type="ECO:0000313" key="2">
    <source>
        <dbReference type="Proteomes" id="UP001055784"/>
    </source>
</evidence>
<evidence type="ECO:0000313" key="1">
    <source>
        <dbReference type="EMBL" id="URJ51012.1"/>
    </source>
</evidence>
<proteinExistence type="predicted"/>
<dbReference type="RefSeq" id="WP_250260825.1">
    <property type="nucleotide sequence ID" value="NZ_CP097770.1"/>
</dbReference>
<organism evidence="1 2">
    <name type="scientific">Paenibacillus polymyxa</name>
    <name type="common">Bacillus polymyxa</name>
    <dbReference type="NCBI Taxonomy" id="1406"/>
    <lineage>
        <taxon>Bacteria</taxon>
        <taxon>Bacillati</taxon>
        <taxon>Bacillota</taxon>
        <taxon>Bacilli</taxon>
        <taxon>Bacillales</taxon>
        <taxon>Paenibacillaceae</taxon>
        <taxon>Paenibacillus</taxon>
    </lineage>
</organism>
<accession>A0AAE9ICY2</accession>